<feature type="region of interest" description="Disordered" evidence="1">
    <location>
        <begin position="581"/>
        <end position="638"/>
    </location>
</feature>
<protein>
    <recommendedName>
        <fullName evidence="4">RAP domain-containing protein</fullName>
    </recommendedName>
</protein>
<dbReference type="GeneID" id="40305671"/>
<feature type="compositionally biased region" description="Acidic residues" evidence="1">
    <location>
        <begin position="1169"/>
        <end position="1181"/>
    </location>
</feature>
<feature type="compositionally biased region" description="Low complexity" evidence="1">
    <location>
        <begin position="263"/>
        <end position="275"/>
    </location>
</feature>
<feature type="compositionally biased region" description="Low complexity" evidence="1">
    <location>
        <begin position="431"/>
        <end position="447"/>
    </location>
</feature>
<evidence type="ECO:0008006" key="4">
    <source>
        <dbReference type="Google" id="ProtNLM"/>
    </source>
</evidence>
<reference evidence="2 3" key="1">
    <citation type="submission" date="2017-09" db="EMBL/GenBank/DDBJ databases">
        <title>Genome sequencing of Besnoitia besnoiti strain Bb-Ger1.</title>
        <authorList>
            <person name="Schares G."/>
            <person name="Venepally P."/>
            <person name="Lorenzi H.A."/>
        </authorList>
    </citation>
    <scope>NUCLEOTIDE SEQUENCE [LARGE SCALE GENOMIC DNA]</scope>
    <source>
        <strain evidence="2 3">Bb-Ger1</strain>
    </source>
</reference>
<dbReference type="KEGG" id="bbes:BESB_006080"/>
<feature type="compositionally biased region" description="Basic and acidic residues" evidence="1">
    <location>
        <begin position="353"/>
        <end position="363"/>
    </location>
</feature>
<dbReference type="STRING" id="94643.A0A2A9MQ44"/>
<accession>A0A2A9MQ44</accession>
<feature type="region of interest" description="Disordered" evidence="1">
    <location>
        <begin position="256"/>
        <end position="275"/>
    </location>
</feature>
<dbReference type="OrthoDB" id="2019031at2759"/>
<feature type="region of interest" description="Disordered" evidence="1">
    <location>
        <begin position="431"/>
        <end position="463"/>
    </location>
</feature>
<dbReference type="RefSeq" id="XP_029222276.1">
    <property type="nucleotide sequence ID" value="XM_029359363.1"/>
</dbReference>
<dbReference type="Proteomes" id="UP000224006">
    <property type="component" value="Chromosome I"/>
</dbReference>
<comment type="caution">
    <text evidence="2">The sequence shown here is derived from an EMBL/GenBank/DDBJ whole genome shotgun (WGS) entry which is preliminary data.</text>
</comment>
<sequence length="1246" mass="134295">MLVPPECFAPPKFLPSLCARYLTPSACRRARHGRSPFRAPLSRVLRPPPSSFLSARTHALPPFRSLASAGTRDWGPRWSLASLPPRLSGVPLLALESVRPPPSAGRLAAACGGDASDHLCAGPAPSGAHGRARRRPGRTEWGRRIPGLGTGRARTGLLARSLYPGLDAADEEEDPELLEAIEEAEDDADEVDDEAEALHDARDAVDSWRGGEEVRARGKWPGRPEGGLARSRGLANPARGEALGAKPKATEGEFAFASQRSVSPGPQASAANAPNPQTLPFYRYLSHRLEACRHVDQVLRLVARHRARMDDVHGAIALRSLARIVASHEEEVARSRGWKPRQATGSRGGKGRAAADQRDPKKELSELATNPVFLRLLEDFALTVQLRGFSRTMDLAYVPWSLAKLRLYLLPSLRPLLLQILRSVDVHTDAESQAPAESPGAAAGPASVRRQHRRGGRFKENADSKRACALRQLRPSGFTSLVWGASKCMYTNQSFWQEKLAPLLRDRAALLSPKELSICLYALANAGLRPRPSSHALPDATVAAEQAAVAPADLPPAVDASPASSAFFRFSESWNREGGVQDSGALLDGGRLSASADSPERPQGGDADAFGSSDREGLGEDSSLSAERPNGGESPDRDALTEAVGALGRACVEKLADMAAQGLSSVAWAFAKWRYPSAALFQGLASEIRRRGHKFDAQTATILLYAFVRLGYLDEPVLGVLTDVLVKQIGSFRRETFSLCAWAIAKLPRHSTVQRLSGFLYPALDEAPLQGYRRQDLIILLWSAARVRGRLAENLARRVFVELKRRKDNADFRAVDIAMLLHASSLAGVTDVDLLEHLLRLVPTLLSRGRCSLQELVWITASLAHLGTADEAFLSSTADCLEKRKTWDDASFVHLTSFLFFSVHLMPSLQRTSPSTRRLLELVRSLLFSPAPPLPGSFSSSSSPSAAFPASSPSSNPSSPSSPSLLPSGGPSASPPLPILQLSHAPQAAMSVSGGSSAPHAAATLCDARLALSTSAAATPAVANRVRFATSVSPASLKPSVFMNAAGALARSGLIRRDNGVVQSFLRFAETRTEEIDGVDWAKLHEAGERLGLGSDERWRRLLAEVPMRIQRRCMRPGASPPDDAQLPFLTETGWRGSYSDGKDDEDAPFEVVDEATIDKYAQEHLADGADDDWGDVEVDLGEPSSSREDSRGVPEGVDPADVITNEELYALLKSKHLGGHVDESAGRPSFDYAKQSSLLEALLEK</sequence>
<feature type="region of interest" description="Disordered" evidence="1">
    <location>
        <begin position="333"/>
        <end position="363"/>
    </location>
</feature>
<gene>
    <name evidence="2" type="ORF">BESB_006080</name>
</gene>
<dbReference type="EMBL" id="NWUJ01000001">
    <property type="protein sequence ID" value="PFH38267.1"/>
    <property type="molecule type" value="Genomic_DNA"/>
</dbReference>
<name>A0A2A9MQ44_BESBE</name>
<proteinExistence type="predicted"/>
<feature type="compositionally biased region" description="Low complexity" evidence="1">
    <location>
        <begin position="939"/>
        <end position="972"/>
    </location>
</feature>
<organism evidence="2 3">
    <name type="scientific">Besnoitia besnoiti</name>
    <name type="common">Apicomplexan protozoan</name>
    <dbReference type="NCBI Taxonomy" id="94643"/>
    <lineage>
        <taxon>Eukaryota</taxon>
        <taxon>Sar</taxon>
        <taxon>Alveolata</taxon>
        <taxon>Apicomplexa</taxon>
        <taxon>Conoidasida</taxon>
        <taxon>Coccidia</taxon>
        <taxon>Eucoccidiorida</taxon>
        <taxon>Eimeriorina</taxon>
        <taxon>Sarcocystidae</taxon>
        <taxon>Besnoitia</taxon>
    </lineage>
</organism>
<feature type="region of interest" description="Disordered" evidence="1">
    <location>
        <begin position="1167"/>
        <end position="1201"/>
    </location>
</feature>
<dbReference type="AlphaFoldDB" id="A0A2A9MQ44"/>
<keyword evidence="3" id="KW-1185">Reference proteome</keyword>
<evidence type="ECO:0000256" key="1">
    <source>
        <dbReference type="SAM" id="MobiDB-lite"/>
    </source>
</evidence>
<evidence type="ECO:0000313" key="2">
    <source>
        <dbReference type="EMBL" id="PFH38267.1"/>
    </source>
</evidence>
<evidence type="ECO:0000313" key="3">
    <source>
        <dbReference type="Proteomes" id="UP000224006"/>
    </source>
</evidence>
<dbReference type="VEuPathDB" id="ToxoDB:BESB_006080"/>
<feature type="region of interest" description="Disordered" evidence="1">
    <location>
        <begin position="209"/>
        <end position="240"/>
    </location>
</feature>
<feature type="region of interest" description="Disordered" evidence="1">
    <location>
        <begin position="939"/>
        <end position="979"/>
    </location>
</feature>
<feature type="region of interest" description="Disordered" evidence="1">
    <location>
        <begin position="122"/>
        <end position="148"/>
    </location>
</feature>